<organism evidence="7 8">
    <name type="scientific">Parthenolecanium corni</name>
    <dbReference type="NCBI Taxonomy" id="536013"/>
    <lineage>
        <taxon>Eukaryota</taxon>
        <taxon>Metazoa</taxon>
        <taxon>Ecdysozoa</taxon>
        <taxon>Arthropoda</taxon>
        <taxon>Hexapoda</taxon>
        <taxon>Insecta</taxon>
        <taxon>Pterygota</taxon>
        <taxon>Neoptera</taxon>
        <taxon>Paraneoptera</taxon>
        <taxon>Hemiptera</taxon>
        <taxon>Sternorrhyncha</taxon>
        <taxon>Coccoidea</taxon>
        <taxon>Coccidae</taxon>
        <taxon>Parthenolecanium</taxon>
    </lineage>
</organism>
<dbReference type="AlphaFoldDB" id="A0AAN9T8E0"/>
<dbReference type="PANTHER" id="PTHR12606:SF141">
    <property type="entry name" value="GH15225P-RELATED"/>
    <property type="match status" value="1"/>
</dbReference>
<proteinExistence type="inferred from homology"/>
<sequence length="561" mass="65353">MNSITYYLNKFYNSWFLSKNEEPVVENEDVAVILPISGKRRPEENIQEDMLKKRKKLLPPASAKSDADPCLSSYLSKGTISEYQKENQRMASENLKINQVLRRQKSPRLSCQEVYCIDDEDFDVQIMRNDSILPGGMTLRNVNWKHFYLNTSRRSLKQGQFYQAHIPLTNSTIHNTKLNRSVPDDSKMSCFYRSRSFNHSALSPKTKSFLNPPVKPDDSAYDKVVNVIDLTMSEDDEDQRQAIESDVISSSEIQNMKSSFVANDTFALDEDLIPSLTKKFNNKIKNLQTKADQLKKELSDHNEEVTKSISEILEKRLTLKEHVETEDVAQKSSMEVAPITKEMISEINGILASKKSPLVQIKDTSVKIQDIRTLENTSWLNDEIINAYMNLIKLRSEGNPKKYPKVHCFNTFLYEQLSKKGYTSVRRWTRKVDIFDFEILIIPIHLGNHWCLTQIRFQEKLILYYDSMGSPNNRCLNTMMQYLVDEYKDKKQRVFDTSNWTLRNVPYEELPQQKNAHDCGVFACTFAEHLTRNAPLNFDQDHMKYFRIKMMYEILTGRLLL</sequence>
<reference evidence="7 8" key="1">
    <citation type="submission" date="2024-03" db="EMBL/GenBank/DDBJ databases">
        <title>Adaptation during the transition from Ophiocordyceps entomopathogen to insect associate is accompanied by gene loss and intensified selection.</title>
        <authorList>
            <person name="Ward C.M."/>
            <person name="Onetto C.A."/>
            <person name="Borneman A.R."/>
        </authorList>
    </citation>
    <scope>NUCLEOTIDE SEQUENCE [LARGE SCALE GENOMIC DNA]</scope>
    <source>
        <strain evidence="7">AWRI1</strain>
        <tissue evidence="7">Single Adult Female</tissue>
    </source>
</reference>
<dbReference type="EMBL" id="JBBCAQ010000036">
    <property type="protein sequence ID" value="KAK7576009.1"/>
    <property type="molecule type" value="Genomic_DNA"/>
</dbReference>
<dbReference type="GO" id="GO:0016926">
    <property type="term" value="P:protein desumoylation"/>
    <property type="evidence" value="ECO:0007669"/>
    <property type="project" value="TreeGrafter"/>
</dbReference>
<evidence type="ECO:0000256" key="5">
    <source>
        <dbReference type="SAM" id="Coils"/>
    </source>
</evidence>
<dbReference type="GO" id="GO:0080090">
    <property type="term" value="P:regulation of primary metabolic process"/>
    <property type="evidence" value="ECO:0007669"/>
    <property type="project" value="UniProtKB-ARBA"/>
</dbReference>
<accession>A0AAN9T8E0</accession>
<keyword evidence="4" id="KW-0788">Thiol protease</keyword>
<evidence type="ECO:0000256" key="4">
    <source>
        <dbReference type="ARBA" id="ARBA00022807"/>
    </source>
</evidence>
<comment type="caution">
    <text evidence="7">The sequence shown here is derived from an EMBL/GenBank/DDBJ whole genome shotgun (WGS) entry which is preliminary data.</text>
</comment>
<dbReference type="GO" id="GO:0060255">
    <property type="term" value="P:regulation of macromolecule metabolic process"/>
    <property type="evidence" value="ECO:0007669"/>
    <property type="project" value="UniProtKB-ARBA"/>
</dbReference>
<evidence type="ECO:0000256" key="1">
    <source>
        <dbReference type="ARBA" id="ARBA00005234"/>
    </source>
</evidence>
<evidence type="ECO:0000313" key="7">
    <source>
        <dbReference type="EMBL" id="KAK7576009.1"/>
    </source>
</evidence>
<dbReference type="GO" id="GO:0005634">
    <property type="term" value="C:nucleus"/>
    <property type="evidence" value="ECO:0007669"/>
    <property type="project" value="TreeGrafter"/>
</dbReference>
<evidence type="ECO:0000256" key="3">
    <source>
        <dbReference type="ARBA" id="ARBA00022801"/>
    </source>
</evidence>
<evidence type="ECO:0000256" key="2">
    <source>
        <dbReference type="ARBA" id="ARBA00022670"/>
    </source>
</evidence>
<dbReference type="PROSITE" id="PS50600">
    <property type="entry name" value="ULP_PROTEASE"/>
    <property type="match status" value="1"/>
</dbReference>
<keyword evidence="5" id="KW-0175">Coiled coil</keyword>
<feature type="domain" description="Ubiquitin-like protease family profile" evidence="6">
    <location>
        <begin position="364"/>
        <end position="530"/>
    </location>
</feature>
<dbReference type="GO" id="GO:0016929">
    <property type="term" value="F:deSUMOylase activity"/>
    <property type="evidence" value="ECO:0007669"/>
    <property type="project" value="TreeGrafter"/>
</dbReference>
<name>A0AAN9T8E0_9HEMI</name>
<protein>
    <recommendedName>
        <fullName evidence="6">Ubiquitin-like protease family profile domain-containing protein</fullName>
    </recommendedName>
</protein>
<keyword evidence="2" id="KW-0645">Protease</keyword>
<dbReference type="PANTHER" id="PTHR12606">
    <property type="entry name" value="SENTRIN/SUMO-SPECIFIC PROTEASE"/>
    <property type="match status" value="1"/>
</dbReference>
<dbReference type="InterPro" id="IPR003653">
    <property type="entry name" value="Peptidase_C48_C"/>
</dbReference>
<dbReference type="Proteomes" id="UP001367676">
    <property type="component" value="Unassembled WGS sequence"/>
</dbReference>
<dbReference type="GO" id="GO:0006508">
    <property type="term" value="P:proteolysis"/>
    <property type="evidence" value="ECO:0007669"/>
    <property type="project" value="UniProtKB-KW"/>
</dbReference>
<dbReference type="InterPro" id="IPR038765">
    <property type="entry name" value="Papain-like_cys_pep_sf"/>
</dbReference>
<evidence type="ECO:0000313" key="8">
    <source>
        <dbReference type="Proteomes" id="UP001367676"/>
    </source>
</evidence>
<keyword evidence="8" id="KW-1185">Reference proteome</keyword>
<dbReference type="FunFam" id="3.40.395.10:FF:000001">
    <property type="entry name" value="Sentrin-specific protease 1"/>
    <property type="match status" value="1"/>
</dbReference>
<dbReference type="Gene3D" id="3.40.395.10">
    <property type="entry name" value="Adenoviral Proteinase, Chain A"/>
    <property type="match status" value="1"/>
</dbReference>
<dbReference type="SUPFAM" id="SSF54001">
    <property type="entry name" value="Cysteine proteinases"/>
    <property type="match status" value="1"/>
</dbReference>
<keyword evidence="3" id="KW-0378">Hydrolase</keyword>
<comment type="similarity">
    <text evidence="1">Belongs to the peptidase C48 family.</text>
</comment>
<feature type="coiled-coil region" evidence="5">
    <location>
        <begin position="277"/>
        <end position="311"/>
    </location>
</feature>
<gene>
    <name evidence="7" type="ORF">V9T40_012295</name>
</gene>
<evidence type="ECO:0000259" key="6">
    <source>
        <dbReference type="PROSITE" id="PS50600"/>
    </source>
</evidence>
<dbReference type="Pfam" id="PF02902">
    <property type="entry name" value="Peptidase_C48"/>
    <property type="match status" value="1"/>
</dbReference>